<comment type="caution">
    <text evidence="2">The sequence shown here is derived from an EMBL/GenBank/DDBJ whole genome shotgun (WGS) entry which is preliminary data.</text>
</comment>
<protein>
    <submittedName>
        <fullName evidence="2">Uncharacterized protein</fullName>
    </submittedName>
</protein>
<name>A0AAW0F088_9TRYP</name>
<keyword evidence="3" id="KW-1185">Reference proteome</keyword>
<reference evidence="2 3" key="1">
    <citation type="journal article" date="2021" name="MBio">
        <title>A New Model Trypanosomatid, Novymonas esmeraldas: Genomic Perception of Its 'Candidatus Pandoraea novymonadis' Endosymbiont.</title>
        <authorList>
            <person name="Zakharova A."/>
            <person name="Saura A."/>
            <person name="Butenko A."/>
            <person name="Podesvova L."/>
            <person name="Warmusova S."/>
            <person name="Kostygov A.Y."/>
            <person name="Nenarokova A."/>
            <person name="Lukes J."/>
            <person name="Opperdoes F.R."/>
            <person name="Yurchenko V."/>
        </authorList>
    </citation>
    <scope>NUCLEOTIDE SEQUENCE [LARGE SCALE GENOMIC DNA]</scope>
    <source>
        <strain evidence="2 3">E262AT.01</strain>
    </source>
</reference>
<evidence type="ECO:0000313" key="2">
    <source>
        <dbReference type="EMBL" id="KAK7198569.1"/>
    </source>
</evidence>
<accession>A0AAW0F088</accession>
<organism evidence="2 3">
    <name type="scientific">Novymonas esmeraldas</name>
    <dbReference type="NCBI Taxonomy" id="1808958"/>
    <lineage>
        <taxon>Eukaryota</taxon>
        <taxon>Discoba</taxon>
        <taxon>Euglenozoa</taxon>
        <taxon>Kinetoplastea</taxon>
        <taxon>Metakinetoplastina</taxon>
        <taxon>Trypanosomatida</taxon>
        <taxon>Trypanosomatidae</taxon>
        <taxon>Novymonas</taxon>
    </lineage>
</organism>
<feature type="region of interest" description="Disordered" evidence="1">
    <location>
        <begin position="795"/>
        <end position="821"/>
    </location>
</feature>
<dbReference type="Proteomes" id="UP001430356">
    <property type="component" value="Unassembled WGS sequence"/>
</dbReference>
<proteinExistence type="predicted"/>
<dbReference type="AlphaFoldDB" id="A0AAW0F088"/>
<dbReference type="EMBL" id="JAECZO010000159">
    <property type="protein sequence ID" value="KAK7198569.1"/>
    <property type="molecule type" value="Genomic_DNA"/>
</dbReference>
<sequence length="905" mass="99170">MRSGVWRALSPRCHAAAVARGGAAAAAASVRSREWRAAGCVTSLVRVHQRLGAAVALRVAPTLTQQRLSSTDTGTAAGAALAPTAAEFEKTFFEFSVAERLAAATAAKHELVHQATASDGTGEAPAGRSSPFIPMHTFVMTVSSLVRDDMFRRQLTAPQWVAQSTLLRLVDMRGEHVPLPEVRKLAGGEAVGEGDVERYDSSLHVRTAVPAEWLQMVGVCATVGASRTPTVEAAPPASLEDSATVGATAAAALSDSERHKIVVDAFMRALWKWDTAMRTRRVGNGGDVNTPAPSLPRYVPLTVLCTMILDEATRAAAAEGAEGEVAASTLTPAARYLLKRLRRETLEPVVMSMGAVVTVGYAGRTGEARQARYPPASSCPVWVVRGGARAPAVFVALRYTSDSLPPPFRHVQPRTVTATRENGYGGWSDPSVVPTKADVYEVLKYVPVNWGSFGCLTIPAELRRRHIRTSSSLQWFRRQPFYFELRDKSNRIEIRRSVVLHPEAHGMTREEAWEVLEFQMATGDANSLIPLGRDGTPLPPTESAFDRIVIKFLYRVCPSYFVPLSLLMQRYTKKNLTEPVLLSLARRFPQDFEILTLRYSDVPLVRRRAGADSSRWLANFTADLERHPEDVRGIIMLCNLMCTSWDRPEYIYVRLSPLEQQRIGGYATMQAILQRHPAVFRVGQNFVCRADPSDPLSERQPEPVPGKMDNSGILCEVNPYRSPHDLALVFHYVMPEGQPCTAAYLVDCASPAMRVTLPPRITTIVQLYPKMFACSETAPGVYSLRKVKPLTRGAAAPARLDGESAATGSAGTGSGDPDTGDEARIQMLEDEIADEDHMSRDEVAQAVHMLIPESGVEAPQLLLWTSMSVQRAANEHYGGVLRLVEAVPKLFRVVTTEHSKMIHRR</sequence>
<gene>
    <name evidence="2" type="ORF">NESM_000819500</name>
</gene>
<evidence type="ECO:0000256" key="1">
    <source>
        <dbReference type="SAM" id="MobiDB-lite"/>
    </source>
</evidence>
<evidence type="ECO:0000313" key="3">
    <source>
        <dbReference type="Proteomes" id="UP001430356"/>
    </source>
</evidence>